<name>A0A7H9B5Q4_ZYGMR</name>
<evidence type="ECO:0000256" key="1">
    <source>
        <dbReference type="ARBA" id="ARBA00004123"/>
    </source>
</evidence>
<keyword evidence="3" id="KW-0963">Cytoplasm</keyword>
<dbReference type="GO" id="GO:0034657">
    <property type="term" value="C:GID complex"/>
    <property type="evidence" value="ECO:0007669"/>
    <property type="project" value="TreeGrafter"/>
</dbReference>
<dbReference type="InterPro" id="IPR011989">
    <property type="entry name" value="ARM-like"/>
</dbReference>
<dbReference type="RefSeq" id="XP_037145529.1">
    <property type="nucleotide sequence ID" value="XM_037289634.1"/>
</dbReference>
<keyword evidence="5" id="KW-0539">Nucleus</keyword>
<feature type="region of interest" description="Disordered" evidence="6">
    <location>
        <begin position="776"/>
        <end position="838"/>
    </location>
</feature>
<dbReference type="GO" id="GO:0005634">
    <property type="term" value="C:nucleus"/>
    <property type="evidence" value="ECO:0007669"/>
    <property type="project" value="UniProtKB-SubCell"/>
</dbReference>
<gene>
    <name evidence="7" type="ORF">HG535_0F03140</name>
</gene>
<dbReference type="InterPro" id="IPR038739">
    <property type="entry name" value="ARMC8/Vid28"/>
</dbReference>
<dbReference type="GO" id="GO:0043161">
    <property type="term" value="P:proteasome-mediated ubiquitin-dependent protein catabolic process"/>
    <property type="evidence" value="ECO:0007669"/>
    <property type="project" value="TreeGrafter"/>
</dbReference>
<sequence>MPASMRYEELQKLINILIGDQLAKVDLLTNSDTKILAELLDFGASSSLQDMKLDILFILLNLEETIRNQLGELYISTVEKVYEKSSFLLNFAQNDPFKNYKYMRLINLCVEYCPLINYPHFNEIQANLVKMLRTLAYEREMYDNVSYLKTVIEMFKFLLHFESANRISIELSSPLEDMLLTIVDKYALNLNFKYTTCSKTSKSSSVSVKYSLLENEISETNACIPNPVHVKNSLDSSLLSLALTLYPSAYHSQSLYTRNNKSLWDNVDFNFFIASLLKSSDITLRCAVLTYLICPYLEQENKWQDKKWLQLYLPYLVDTLNFSNIPWWFDPFENLILLIDLYHKHEPLNNPVITFLTKTNVMYGLLTLFAQCLSLKTQSRSSMNCTTKFIRLCASFAAYDELYRTLLLEQKFLLHHLEFGLESHLKLLKQFLAYRDKIIELEGPGVLNLPPIYDKETVMAWLLLLKSFSRSVSALRTSLKSNKLAELLLELLRVTYDITQDCDFAGNDFLKAEIDIMGVNLGCICNFVVEFSNLQSFMLKNGIVKITGEILNDPLFNSKRRWKTSRYNDSFDRDSIDSVKTNALWVLRHLMYNCQNSEKLELLSEVPMSTILEFINDPSWSVQEQCFQLIRNLTCNSRKVVNILLENFQNIDYKNDRNTGSGSKLVTGSTYLFEYLARKMLLLNPSDSIQKKTLEGVLYIIVNLAAVNENKKELVIEQAEILSIIRDILSESPQNLGHYSNDSKLKLACLWVLNNLLWDSTISRYTHYSLEGYAPSPHEEGPKQGNSTWVYGNSNAPTHSNAEEFEDESEYDSDTKDDDNDSENVEEEFVHGPGVGADSAIHTNRATVERCKKLVDMGIYDLVKQNKDEDSLSVREKAKTLQYHMDLLLKGSI</sequence>
<dbReference type="PANTHER" id="PTHR15651:SF7">
    <property type="entry name" value="ARMADILLO REPEAT-CONTAINING PROTEIN 8"/>
    <property type="match status" value="1"/>
</dbReference>
<evidence type="ECO:0000313" key="7">
    <source>
        <dbReference type="EMBL" id="QLG73803.1"/>
    </source>
</evidence>
<proteinExistence type="predicted"/>
<organism evidence="7 8">
    <name type="scientific">Zygotorulaspora mrakii</name>
    <name type="common">Zygosaccharomyces mrakii</name>
    <dbReference type="NCBI Taxonomy" id="42260"/>
    <lineage>
        <taxon>Eukaryota</taxon>
        <taxon>Fungi</taxon>
        <taxon>Dikarya</taxon>
        <taxon>Ascomycota</taxon>
        <taxon>Saccharomycotina</taxon>
        <taxon>Saccharomycetes</taxon>
        <taxon>Saccharomycetales</taxon>
        <taxon>Saccharomycetaceae</taxon>
        <taxon>Zygotorulaspora</taxon>
    </lineage>
</organism>
<keyword evidence="8" id="KW-1185">Reference proteome</keyword>
<feature type="compositionally biased region" description="Polar residues" evidence="6">
    <location>
        <begin position="784"/>
        <end position="799"/>
    </location>
</feature>
<evidence type="ECO:0000313" key="8">
    <source>
        <dbReference type="Proteomes" id="UP000509704"/>
    </source>
</evidence>
<dbReference type="AlphaFoldDB" id="A0A7H9B5Q4"/>
<dbReference type="Proteomes" id="UP000509704">
    <property type="component" value="Chromosome 6"/>
</dbReference>
<reference evidence="7 8" key="1">
    <citation type="submission" date="2020-07" db="EMBL/GenBank/DDBJ databases">
        <title>The yeast mating-type switching endonuclease HO is a domesticated member of an unorthodox homing genetic element family.</title>
        <authorList>
            <person name="Coughlan A.Y."/>
            <person name="Lombardi L."/>
            <person name="Braun-Galleani S."/>
            <person name="Martos A.R."/>
            <person name="Galeote V."/>
            <person name="Bigey F."/>
            <person name="Dequin S."/>
            <person name="Byrne K.P."/>
            <person name="Wolfe K.H."/>
        </authorList>
    </citation>
    <scope>NUCLEOTIDE SEQUENCE [LARGE SCALE GENOMIC DNA]</scope>
    <source>
        <strain evidence="7 8">NRRL Y-6702</strain>
    </source>
</reference>
<evidence type="ECO:0000256" key="4">
    <source>
        <dbReference type="ARBA" id="ARBA00022737"/>
    </source>
</evidence>
<dbReference type="SUPFAM" id="SSF48371">
    <property type="entry name" value="ARM repeat"/>
    <property type="match status" value="1"/>
</dbReference>
<dbReference type="EMBL" id="CP058609">
    <property type="protein sequence ID" value="QLG73803.1"/>
    <property type="molecule type" value="Genomic_DNA"/>
</dbReference>
<dbReference type="GeneID" id="59237562"/>
<dbReference type="KEGG" id="zmk:HG535_0F03140"/>
<dbReference type="Gene3D" id="1.25.10.10">
    <property type="entry name" value="Leucine-rich Repeat Variant"/>
    <property type="match status" value="1"/>
</dbReference>
<dbReference type="PANTHER" id="PTHR15651">
    <property type="entry name" value="ARMADILLO REPEAT-CONTAINING PROTEIN 8"/>
    <property type="match status" value="1"/>
</dbReference>
<feature type="compositionally biased region" description="Acidic residues" evidence="6">
    <location>
        <begin position="803"/>
        <end position="827"/>
    </location>
</feature>
<protein>
    <submittedName>
        <fullName evidence="7">Uncharacterized protein</fullName>
    </submittedName>
</protein>
<dbReference type="OrthoDB" id="5559898at2759"/>
<evidence type="ECO:0000256" key="3">
    <source>
        <dbReference type="ARBA" id="ARBA00022490"/>
    </source>
</evidence>
<evidence type="ECO:0000256" key="2">
    <source>
        <dbReference type="ARBA" id="ARBA00004496"/>
    </source>
</evidence>
<evidence type="ECO:0000256" key="5">
    <source>
        <dbReference type="ARBA" id="ARBA00023242"/>
    </source>
</evidence>
<comment type="subcellular location">
    <subcellularLocation>
        <location evidence="2">Cytoplasm</location>
    </subcellularLocation>
    <subcellularLocation>
        <location evidence="1">Nucleus</location>
    </subcellularLocation>
</comment>
<keyword evidence="4" id="KW-0677">Repeat</keyword>
<dbReference type="InterPro" id="IPR016024">
    <property type="entry name" value="ARM-type_fold"/>
</dbReference>
<accession>A0A7H9B5Q4</accession>
<evidence type="ECO:0000256" key="6">
    <source>
        <dbReference type="SAM" id="MobiDB-lite"/>
    </source>
</evidence>
<dbReference type="GO" id="GO:0005737">
    <property type="term" value="C:cytoplasm"/>
    <property type="evidence" value="ECO:0007669"/>
    <property type="project" value="UniProtKB-SubCell"/>
</dbReference>